<evidence type="ECO:0000313" key="3">
    <source>
        <dbReference type="Proteomes" id="UP001147148"/>
    </source>
</evidence>
<accession>A0ABT5X1N0</accession>
<reference evidence="2" key="1">
    <citation type="submission" date="2022-10" db="EMBL/GenBank/DDBJ databases">
        <title>Vagococcus sp. isolated from poultry meat.</title>
        <authorList>
            <person name="Johansson P."/>
            <person name="Bjorkroth J."/>
        </authorList>
    </citation>
    <scope>NUCLEOTIDE SEQUENCE</scope>
    <source>
        <strain evidence="2">PNs007</strain>
    </source>
</reference>
<protein>
    <submittedName>
        <fullName evidence="2">Nucleoside triphosphate pyrophosphohydrolase</fullName>
    </submittedName>
</protein>
<evidence type="ECO:0000256" key="1">
    <source>
        <dbReference type="SAM" id="MobiDB-lite"/>
    </source>
</evidence>
<dbReference type="CDD" id="cd11532">
    <property type="entry name" value="NTP-PPase_COG4997"/>
    <property type="match status" value="1"/>
</dbReference>
<dbReference type="RefSeq" id="WP_275471487.1">
    <property type="nucleotide sequence ID" value="NZ_JAPDSH010000004.1"/>
</dbReference>
<organism evidence="2 3">
    <name type="scientific">Vagococcus proximus</name>
    <dbReference type="NCBI Taxonomy" id="2991417"/>
    <lineage>
        <taxon>Bacteria</taxon>
        <taxon>Bacillati</taxon>
        <taxon>Bacillota</taxon>
        <taxon>Bacilli</taxon>
        <taxon>Lactobacillales</taxon>
        <taxon>Enterococcaceae</taxon>
        <taxon>Vagococcus</taxon>
    </lineage>
</organism>
<proteinExistence type="predicted"/>
<feature type="compositionally biased region" description="Basic and acidic residues" evidence="1">
    <location>
        <begin position="79"/>
        <end position="93"/>
    </location>
</feature>
<dbReference type="EMBL" id="JAPDSH010000004">
    <property type="protein sequence ID" value="MDF0479895.1"/>
    <property type="molecule type" value="Genomic_DNA"/>
</dbReference>
<evidence type="ECO:0000313" key="2">
    <source>
        <dbReference type="EMBL" id="MDF0479895.1"/>
    </source>
</evidence>
<name>A0ABT5X1N0_9ENTE</name>
<dbReference type="SUPFAM" id="SSF101386">
    <property type="entry name" value="all-alpha NTP pyrophosphatases"/>
    <property type="match status" value="1"/>
</dbReference>
<dbReference type="InterPro" id="IPR038735">
    <property type="entry name" value="MSMEG_1276-like_NTP-PPase_dom"/>
</dbReference>
<gene>
    <name evidence="2" type="ORF">OL233_06275</name>
</gene>
<sequence length="103" mass="11853">MSGKLIRDLLQEPITKTFPDAEFRELTGEELHDALTGKLQEEVLEYIQAPNRDNKLEELADIYEVLEALVTYEGFDKETVTSKKEEKKAERGGFEGGVYWDKK</sequence>
<comment type="caution">
    <text evidence="2">The sequence shown here is derived from an EMBL/GenBank/DDBJ whole genome shotgun (WGS) entry which is preliminary data.</text>
</comment>
<keyword evidence="3" id="KW-1185">Reference proteome</keyword>
<feature type="region of interest" description="Disordered" evidence="1">
    <location>
        <begin position="79"/>
        <end position="103"/>
    </location>
</feature>
<dbReference type="Proteomes" id="UP001147148">
    <property type="component" value="Unassembled WGS sequence"/>
</dbReference>